<dbReference type="Pfam" id="PF00346">
    <property type="entry name" value="Complex1_49kDa"/>
    <property type="match status" value="1"/>
</dbReference>
<dbReference type="InterPro" id="IPR029014">
    <property type="entry name" value="NiFe-Hase_large"/>
</dbReference>
<proteinExistence type="predicted"/>
<dbReference type="Proteomes" id="UP001344906">
    <property type="component" value="Unassembled WGS sequence"/>
</dbReference>
<dbReference type="EMBL" id="BSRI01000002">
    <property type="protein sequence ID" value="GLV56781.1"/>
    <property type="molecule type" value="Genomic_DNA"/>
</dbReference>
<protein>
    <recommendedName>
        <fullName evidence="1">NADH-quinone oxidoreductase subunit D domain-containing protein</fullName>
    </recommendedName>
</protein>
<keyword evidence="3" id="KW-1185">Reference proteome</keyword>
<gene>
    <name evidence="2" type="ORF">KDH_36200</name>
</gene>
<dbReference type="InterPro" id="IPR001135">
    <property type="entry name" value="NADH_Q_OxRdtase_suD"/>
</dbReference>
<comment type="caution">
    <text evidence="2">The sequence shown here is derived from an EMBL/GenBank/DDBJ whole genome shotgun (WGS) entry which is preliminary data.</text>
</comment>
<evidence type="ECO:0000313" key="2">
    <source>
        <dbReference type="EMBL" id="GLV56781.1"/>
    </source>
</evidence>
<evidence type="ECO:0000313" key="3">
    <source>
        <dbReference type="Proteomes" id="UP001344906"/>
    </source>
</evidence>
<feature type="domain" description="NADH-quinone oxidoreductase subunit D" evidence="1">
    <location>
        <begin position="27"/>
        <end position="59"/>
    </location>
</feature>
<reference evidence="2 3" key="1">
    <citation type="submission" date="2023-02" db="EMBL/GenBank/DDBJ databases">
        <title>Dictyobacter halimunensis sp. nov., a new member of the class Ktedonobacteria from forest soil in a geothermal area.</title>
        <authorList>
            <person name="Rachmania M.K."/>
            <person name="Ningsih F."/>
            <person name="Sakai Y."/>
            <person name="Yabe S."/>
            <person name="Yokota A."/>
            <person name="Sjamsuridzal W."/>
        </authorList>
    </citation>
    <scope>NUCLEOTIDE SEQUENCE [LARGE SCALE GENOMIC DNA]</scope>
    <source>
        <strain evidence="2 3">S3.2.2.5</strain>
    </source>
</reference>
<dbReference type="Gene3D" id="1.10.645.10">
    <property type="entry name" value="Cytochrome-c3 Hydrogenase, chain B"/>
    <property type="match status" value="1"/>
</dbReference>
<organism evidence="2 3">
    <name type="scientific">Dictyobacter halimunensis</name>
    <dbReference type="NCBI Taxonomy" id="3026934"/>
    <lineage>
        <taxon>Bacteria</taxon>
        <taxon>Bacillati</taxon>
        <taxon>Chloroflexota</taxon>
        <taxon>Ktedonobacteria</taxon>
        <taxon>Ktedonobacterales</taxon>
        <taxon>Dictyobacteraceae</taxon>
        <taxon>Dictyobacter</taxon>
    </lineage>
</organism>
<accession>A0ABQ6FR93</accession>
<name>A0ABQ6FR93_9CHLR</name>
<sequence length="59" mass="6519">MANPDDSRIDLYNPVTNEEKRKGMPLTLEILPELLRGHRMSDAVAILGSIGIILGCVDR</sequence>
<evidence type="ECO:0000259" key="1">
    <source>
        <dbReference type="Pfam" id="PF00346"/>
    </source>
</evidence>